<evidence type="ECO:0000256" key="4">
    <source>
        <dbReference type="ARBA" id="ARBA00022989"/>
    </source>
</evidence>
<comment type="subcellular location">
    <subcellularLocation>
        <location evidence="1">Membrane</location>
        <topology evidence="1">Multi-pass membrane protein</topology>
    </subcellularLocation>
</comment>
<sequence length="309" mass="34822">MTSRFSGNSSMPMAHEYGGPSGSAAQPFEEPAWKQYARKAHDLSEQVDNMLGVVARPVKPFLPAIGRFLIVVTFIEDAFRIMSQWGDQVHYVYNVRHVPYVLTLLFFGLNILCMFAGSALVILKRHLEIGVGALMFVVVSQAVVYGLILNFQFFFRNVSLIGGLLVVLSDAFAHDRRSLSVPGLPMIEDKDRSKYLTLAGRILLVFLFVAYMVAKKWTWLSGFFNIMGLGWCLCVVVGYKARLSALFLGLLLLCQNVITNPYWRYSTRNPTRDFLRYEHFQTLSIVGGLILLVNSGAGRISIDEKKKIY</sequence>
<dbReference type="InterPro" id="IPR002995">
    <property type="entry name" value="Surf4"/>
</dbReference>
<name>A0A060T0U8_BLAAD</name>
<gene>
    <name evidence="7" type="ORF">GNLVRS02_ARAD1C18414g</name>
</gene>
<keyword evidence="3 6" id="KW-0812">Transmembrane</keyword>
<feature type="transmembrane region" description="Helical" evidence="6">
    <location>
        <begin position="283"/>
        <end position="302"/>
    </location>
</feature>
<dbReference type="AlphaFoldDB" id="A0A060T0U8"/>
<comment type="similarity">
    <text evidence="2">Belongs to the SURF4 family.</text>
</comment>
<proteinExistence type="inferred from homology"/>
<evidence type="ECO:0000256" key="1">
    <source>
        <dbReference type="ARBA" id="ARBA00004141"/>
    </source>
</evidence>
<reference evidence="7" key="2">
    <citation type="submission" date="2014-06" db="EMBL/GenBank/DDBJ databases">
        <title>The complete genome of Blastobotrys (Arxula) adeninivorans LS3 - a yeast of biotechnological interest.</title>
        <authorList>
            <person name="Kunze G."/>
            <person name="Gaillardin C."/>
            <person name="Czernicka M."/>
            <person name="Durrens P."/>
            <person name="Martin T."/>
            <person name="Boer E."/>
            <person name="Gabaldon T."/>
            <person name="Cruz J."/>
            <person name="Talla E."/>
            <person name="Marck C."/>
            <person name="Goffeau A."/>
            <person name="Barbe V."/>
            <person name="Baret P."/>
            <person name="Baronian K."/>
            <person name="Beier S."/>
            <person name="Bleykasten C."/>
            <person name="Bode R."/>
            <person name="Casaregola S."/>
            <person name="Despons L."/>
            <person name="Fairhead C."/>
            <person name="Giersberg M."/>
            <person name="Gierski P."/>
            <person name="Hahnel U."/>
            <person name="Hartmann A."/>
            <person name="Jankowska D."/>
            <person name="Jubin C."/>
            <person name="Jung P."/>
            <person name="Lafontaine I."/>
            <person name="Leh-Louis V."/>
            <person name="Lemaire M."/>
            <person name="Marcet-Houben M."/>
            <person name="Mascher M."/>
            <person name="Morel G."/>
            <person name="Richard G.-F."/>
            <person name="Riechen J."/>
            <person name="Sacerdot C."/>
            <person name="Sarkar A."/>
            <person name="Savel G."/>
            <person name="Schacherer J."/>
            <person name="Sherman D."/>
            <person name="Straub M.-L."/>
            <person name="Stein N."/>
            <person name="Thierry A."/>
            <person name="Trautwein-Schult A."/>
            <person name="Westhof E."/>
            <person name="Worch S."/>
            <person name="Dujon B."/>
            <person name="Souciet J.-L."/>
            <person name="Wincker P."/>
            <person name="Scholz U."/>
            <person name="Neuveglise N."/>
        </authorList>
    </citation>
    <scope>NUCLEOTIDE SEQUENCE</scope>
    <source>
        <strain evidence="7">LS3</strain>
    </source>
</reference>
<dbReference type="Pfam" id="PF02077">
    <property type="entry name" value="SURF4"/>
    <property type="match status" value="1"/>
</dbReference>
<evidence type="ECO:0000256" key="3">
    <source>
        <dbReference type="ARBA" id="ARBA00022692"/>
    </source>
</evidence>
<dbReference type="EMBL" id="HG937693">
    <property type="protein sequence ID" value="CDP34695.1"/>
    <property type="molecule type" value="Genomic_DNA"/>
</dbReference>
<evidence type="ECO:0000256" key="6">
    <source>
        <dbReference type="SAM" id="Phobius"/>
    </source>
</evidence>
<reference evidence="7" key="1">
    <citation type="submission" date="2014-02" db="EMBL/GenBank/DDBJ databases">
        <authorList>
            <person name="Genoscope - CEA"/>
        </authorList>
    </citation>
    <scope>NUCLEOTIDE SEQUENCE</scope>
    <source>
        <strain evidence="7">LS3</strain>
    </source>
</reference>
<keyword evidence="4 6" id="KW-1133">Transmembrane helix</keyword>
<dbReference type="GO" id="GO:0016020">
    <property type="term" value="C:membrane"/>
    <property type="evidence" value="ECO:0007669"/>
    <property type="project" value="UniProtKB-SubCell"/>
</dbReference>
<feature type="transmembrane region" description="Helical" evidence="6">
    <location>
        <begin position="100"/>
        <end position="122"/>
    </location>
</feature>
<feature type="transmembrane region" description="Helical" evidence="6">
    <location>
        <begin position="246"/>
        <end position="263"/>
    </location>
</feature>
<organism evidence="7">
    <name type="scientific">Blastobotrys adeninivorans</name>
    <name type="common">Yeast</name>
    <name type="synonym">Arxula adeninivorans</name>
    <dbReference type="NCBI Taxonomy" id="409370"/>
    <lineage>
        <taxon>Eukaryota</taxon>
        <taxon>Fungi</taxon>
        <taxon>Dikarya</taxon>
        <taxon>Ascomycota</taxon>
        <taxon>Saccharomycotina</taxon>
        <taxon>Dipodascomycetes</taxon>
        <taxon>Dipodascales</taxon>
        <taxon>Trichomonascaceae</taxon>
        <taxon>Blastobotrys</taxon>
    </lineage>
</organism>
<evidence type="ECO:0000256" key="5">
    <source>
        <dbReference type="ARBA" id="ARBA00023136"/>
    </source>
</evidence>
<feature type="transmembrane region" description="Helical" evidence="6">
    <location>
        <begin position="219"/>
        <end position="239"/>
    </location>
</feature>
<feature type="transmembrane region" description="Helical" evidence="6">
    <location>
        <begin position="195"/>
        <end position="213"/>
    </location>
</feature>
<protein>
    <submittedName>
        <fullName evidence="7">ARAD1C18414p</fullName>
    </submittedName>
</protein>
<evidence type="ECO:0000313" key="7">
    <source>
        <dbReference type="EMBL" id="CDP34695.1"/>
    </source>
</evidence>
<feature type="transmembrane region" description="Helical" evidence="6">
    <location>
        <begin position="129"/>
        <end position="148"/>
    </location>
</feature>
<accession>A0A060T0U8</accession>
<evidence type="ECO:0000256" key="2">
    <source>
        <dbReference type="ARBA" id="ARBA00006945"/>
    </source>
</evidence>
<keyword evidence="5 6" id="KW-0472">Membrane</keyword>
<dbReference type="PhylomeDB" id="A0A060T0U8"/>